<name>A0A5S4FLK3_9ACTN</name>
<evidence type="ECO:0000256" key="1">
    <source>
        <dbReference type="SAM" id="MobiDB-lite"/>
    </source>
</evidence>
<protein>
    <submittedName>
        <fullName evidence="2">Uncharacterized protein</fullName>
    </submittedName>
</protein>
<gene>
    <name evidence="2" type="ORF">ETD85_50655</name>
</gene>
<evidence type="ECO:0000313" key="3">
    <source>
        <dbReference type="Proteomes" id="UP000306628"/>
    </source>
</evidence>
<organism evidence="2 3">
    <name type="scientific">Nonomuraea zeae</name>
    <dbReference type="NCBI Taxonomy" id="1642303"/>
    <lineage>
        <taxon>Bacteria</taxon>
        <taxon>Bacillati</taxon>
        <taxon>Actinomycetota</taxon>
        <taxon>Actinomycetes</taxon>
        <taxon>Streptosporangiales</taxon>
        <taxon>Streptosporangiaceae</taxon>
        <taxon>Nonomuraea</taxon>
    </lineage>
</organism>
<sequence>MTVLAPDDALQAFKSSPASRVAETATEVAPIAVKTTAWGAEVIAMIKATNNLNGSVPRAALDTDLLDEDAGRSVEQRRTAAATVRGDGR</sequence>
<accession>A0A5S4FLK3</accession>
<feature type="region of interest" description="Disordered" evidence="1">
    <location>
        <begin position="70"/>
        <end position="89"/>
    </location>
</feature>
<evidence type="ECO:0000313" key="2">
    <source>
        <dbReference type="EMBL" id="TMR21607.1"/>
    </source>
</evidence>
<dbReference type="RefSeq" id="WP_138697023.1">
    <property type="nucleotide sequence ID" value="NZ_JBHSAZ010000032.1"/>
</dbReference>
<dbReference type="EMBL" id="VCKX01000292">
    <property type="protein sequence ID" value="TMR21607.1"/>
    <property type="molecule type" value="Genomic_DNA"/>
</dbReference>
<comment type="caution">
    <text evidence="2">The sequence shown here is derived from an EMBL/GenBank/DDBJ whole genome shotgun (WGS) entry which is preliminary data.</text>
</comment>
<proteinExistence type="predicted"/>
<dbReference type="Proteomes" id="UP000306628">
    <property type="component" value="Unassembled WGS sequence"/>
</dbReference>
<keyword evidence="3" id="KW-1185">Reference proteome</keyword>
<reference evidence="2 3" key="1">
    <citation type="submission" date="2019-05" db="EMBL/GenBank/DDBJ databases">
        <title>Draft genome sequence of Nonomuraea zeae DSM 100528.</title>
        <authorList>
            <person name="Saricaoglu S."/>
            <person name="Isik K."/>
        </authorList>
    </citation>
    <scope>NUCLEOTIDE SEQUENCE [LARGE SCALE GENOMIC DNA]</scope>
    <source>
        <strain evidence="2 3">DSM 100528</strain>
    </source>
</reference>
<dbReference type="AlphaFoldDB" id="A0A5S4FLK3"/>